<sequence>MDSMRGLLSGSHGQDDGGIDAPVAVGVDERRMQVRAYNHWASLLSDRAYPSVEDLDLGHVGDFGPHSVLLDFTAGLENPGVAFLGDRLRAESQIDADVRHISQIPGRSLLSRLTDHYLQIIANRAPIGFEAEFVNDRGTTIMYRGILLPFSSDGEAIDFILGVINWKEAAPAAQEEELQLSVEQALRSAPPLTAPVPVWADGPVSSPLDDEEAAPGFAALDETPADPVELADWLAAARETAARALVADSRSRSALYQAVGRAWDFALAAETQPEALTELLNDAGLKAQARAPMTPVVKLVFGAHYDKTRLAEYACVLGHAKAEGVARGGLAAYLDRYPGGLKGLVRDARARRKPVDAAVPPAGAGLAALRTAHPAVILEHDAGEAEFVVLIARAMPGGHIGIVAKAADDAALVAKLAKAAIAITPSG</sequence>
<dbReference type="EMBL" id="JACIJH010000001">
    <property type="protein sequence ID" value="MBB5705168.1"/>
    <property type="molecule type" value="Genomic_DNA"/>
</dbReference>
<protein>
    <recommendedName>
        <fullName evidence="4">PAS domain-containing protein</fullName>
    </recommendedName>
</protein>
<feature type="region of interest" description="Disordered" evidence="1">
    <location>
        <begin position="1"/>
        <end position="20"/>
    </location>
</feature>
<dbReference type="RefSeq" id="WP_184094955.1">
    <property type="nucleotide sequence ID" value="NZ_JACIJH010000001.1"/>
</dbReference>
<evidence type="ECO:0000313" key="2">
    <source>
        <dbReference type="EMBL" id="MBB5705168.1"/>
    </source>
</evidence>
<accession>A0A7W9B2R9</accession>
<evidence type="ECO:0008006" key="4">
    <source>
        <dbReference type="Google" id="ProtNLM"/>
    </source>
</evidence>
<name>A0A7W9B2R9_9SPHN</name>
<dbReference type="Proteomes" id="UP000537161">
    <property type="component" value="Unassembled WGS sequence"/>
</dbReference>
<proteinExistence type="predicted"/>
<evidence type="ECO:0000256" key="1">
    <source>
        <dbReference type="SAM" id="MobiDB-lite"/>
    </source>
</evidence>
<keyword evidence="3" id="KW-1185">Reference proteome</keyword>
<comment type="caution">
    <text evidence="2">The sequence shown here is derived from an EMBL/GenBank/DDBJ whole genome shotgun (WGS) entry which is preliminary data.</text>
</comment>
<organism evidence="2 3">
    <name type="scientific">Sphingopyxis panaciterrulae</name>
    <dbReference type="NCBI Taxonomy" id="462372"/>
    <lineage>
        <taxon>Bacteria</taxon>
        <taxon>Pseudomonadati</taxon>
        <taxon>Pseudomonadota</taxon>
        <taxon>Alphaproteobacteria</taxon>
        <taxon>Sphingomonadales</taxon>
        <taxon>Sphingomonadaceae</taxon>
        <taxon>Sphingopyxis</taxon>
    </lineage>
</organism>
<evidence type="ECO:0000313" key="3">
    <source>
        <dbReference type="Proteomes" id="UP000537161"/>
    </source>
</evidence>
<reference evidence="2 3" key="1">
    <citation type="submission" date="2020-08" db="EMBL/GenBank/DDBJ databases">
        <title>Genomic Encyclopedia of Type Strains, Phase IV (KMG-IV): sequencing the most valuable type-strain genomes for metagenomic binning, comparative biology and taxonomic classification.</title>
        <authorList>
            <person name="Goeker M."/>
        </authorList>
    </citation>
    <scope>NUCLEOTIDE SEQUENCE [LARGE SCALE GENOMIC DNA]</scope>
    <source>
        <strain evidence="2 3">DSM 27163</strain>
    </source>
</reference>
<gene>
    <name evidence="2" type="ORF">FHR21_000493</name>
</gene>
<dbReference type="AlphaFoldDB" id="A0A7W9B2R9"/>